<protein>
    <submittedName>
        <fullName evidence="2">Uncharacterized protein</fullName>
    </submittedName>
</protein>
<feature type="transmembrane region" description="Helical" evidence="1">
    <location>
        <begin position="83"/>
        <end position="104"/>
    </location>
</feature>
<dbReference type="AlphaFoldDB" id="A0A420ZD32"/>
<keyword evidence="1" id="KW-0812">Transmembrane</keyword>
<keyword evidence="1" id="KW-1133">Transmembrane helix</keyword>
<dbReference type="EMBL" id="QMNG01000004">
    <property type="protein sequence ID" value="RLC37442.1"/>
    <property type="molecule type" value="Genomic_DNA"/>
</dbReference>
<name>A0A420ZD32_UNCK3</name>
<dbReference type="Proteomes" id="UP000281261">
    <property type="component" value="Unassembled WGS sequence"/>
</dbReference>
<accession>A0A420ZD32</accession>
<sequence length="263" mass="28881">MPKCAGGCGREVASEGDYCKICGYGQSDTLRSNHNVQPIIPAQGTDEDSNSHRLSEFLKGGMSSAANQGPAYRGSVGERMGKIIGPLVGVVVVLVIAGFVAAGIKITAETVGVVSQEVDEQMKEKIERKFNPPSSTFSASFKDKGGNYREVQMSLIADPRPYDGSCLIVNIGETGTIRARVLGIEEKDYYIKWILKPQLVGITDWEQVDHNTINVSFSKKIPWKVIGDKDPRSLNGKNGFRAELYLRSERRLLCTCWMDVQCN</sequence>
<proteinExistence type="predicted"/>
<comment type="caution">
    <text evidence="2">The sequence shown here is derived from an EMBL/GenBank/DDBJ whole genome shotgun (WGS) entry which is preliminary data.</text>
</comment>
<organism evidence="2 3">
    <name type="scientific">candidate division Kazan bacterium</name>
    <dbReference type="NCBI Taxonomy" id="2202143"/>
    <lineage>
        <taxon>Bacteria</taxon>
        <taxon>Bacteria division Kazan-3B-28</taxon>
    </lineage>
</organism>
<evidence type="ECO:0000313" key="2">
    <source>
        <dbReference type="EMBL" id="RLC37442.1"/>
    </source>
</evidence>
<evidence type="ECO:0000313" key="3">
    <source>
        <dbReference type="Proteomes" id="UP000281261"/>
    </source>
</evidence>
<gene>
    <name evidence="2" type="ORF">DRH29_01785</name>
</gene>
<reference evidence="2 3" key="1">
    <citation type="submission" date="2018-06" db="EMBL/GenBank/DDBJ databases">
        <title>Extensive metabolic versatility and redundancy in microbially diverse, dynamic hydrothermal sediments.</title>
        <authorList>
            <person name="Dombrowski N."/>
            <person name="Teske A."/>
            <person name="Baker B.J."/>
        </authorList>
    </citation>
    <scope>NUCLEOTIDE SEQUENCE [LARGE SCALE GENOMIC DNA]</scope>
    <source>
        <strain evidence="2">B79_G16</strain>
    </source>
</reference>
<evidence type="ECO:0000256" key="1">
    <source>
        <dbReference type="SAM" id="Phobius"/>
    </source>
</evidence>
<keyword evidence="1" id="KW-0472">Membrane</keyword>